<evidence type="ECO:0000313" key="10">
    <source>
        <dbReference type="Proteomes" id="UP000008291"/>
    </source>
</evidence>
<accession>Q3SGX3</accession>
<evidence type="ECO:0000256" key="7">
    <source>
        <dbReference type="SAM" id="SignalP"/>
    </source>
</evidence>
<dbReference type="Pfam" id="PF00194">
    <property type="entry name" value="Carb_anhydrase"/>
    <property type="match status" value="1"/>
</dbReference>
<dbReference type="SMART" id="SM01057">
    <property type="entry name" value="Carb_anhydrase"/>
    <property type="match status" value="1"/>
</dbReference>
<dbReference type="GO" id="GO:0008270">
    <property type="term" value="F:zinc ion binding"/>
    <property type="evidence" value="ECO:0007669"/>
    <property type="project" value="InterPro"/>
</dbReference>
<sequence length="258" mass="28347">MLFLTLTWRKRMLLRLSAALLSSLSFAAAAAPGSHWTYEGEHGPTHWAQLDKGFAECALGHAQSPIDIRDATPRADAPDLDFRYQATPLRLINNGHTVQVDESDAGTLTIGGHRYALAQFHFHTPSEERVRGKAYDMVAHLVHKDASGKLAAVAVLFKAGRENAALKTVFDNMPLGAGPEHKVEGVQFNPADLLPKQHAYYHFQGSLTTPPCSEGVAWYVLKTPVEASRAQIGQLRTLYPHNARPVQALHGRQVIDHP</sequence>
<evidence type="ECO:0000256" key="2">
    <source>
        <dbReference type="ARBA" id="ARBA00012925"/>
    </source>
</evidence>
<keyword evidence="5 9" id="KW-0456">Lyase</keyword>
<dbReference type="EC" id="4.2.1.1" evidence="2"/>
<dbReference type="InterPro" id="IPR023561">
    <property type="entry name" value="Carbonic_anhydrase_a-class"/>
</dbReference>
<dbReference type="GO" id="GO:0004089">
    <property type="term" value="F:carbonate dehydratase activity"/>
    <property type="evidence" value="ECO:0007669"/>
    <property type="project" value="UniProtKB-EC"/>
</dbReference>
<dbReference type="CDD" id="cd03124">
    <property type="entry name" value="alpha_CA_prokaryotic_like"/>
    <property type="match status" value="1"/>
</dbReference>
<evidence type="ECO:0000256" key="1">
    <source>
        <dbReference type="ARBA" id="ARBA00010718"/>
    </source>
</evidence>
<dbReference type="PANTHER" id="PTHR18952">
    <property type="entry name" value="CARBONIC ANHYDRASE"/>
    <property type="match status" value="1"/>
</dbReference>
<evidence type="ECO:0000256" key="6">
    <source>
        <dbReference type="ARBA" id="ARBA00048348"/>
    </source>
</evidence>
<feature type="domain" description="Alpha-carbonic anhydrase" evidence="8">
    <location>
        <begin position="34"/>
        <end position="258"/>
    </location>
</feature>
<keyword evidence="7" id="KW-0732">Signal</keyword>
<reference evidence="9 10" key="1">
    <citation type="journal article" date="2006" name="J. Bacteriol.">
        <title>The genome sequence of the obligately chemolithoautotrophic, facultatively anaerobic bacterium Thiobacillus denitrificans.</title>
        <authorList>
            <person name="Beller H.R."/>
            <person name="Chain P.S."/>
            <person name="Letain T.E."/>
            <person name="Chakicherla A."/>
            <person name="Larimer F.W."/>
            <person name="Richardson P.M."/>
            <person name="Coleman M.A."/>
            <person name="Wood A.P."/>
            <person name="Kelly D.P."/>
        </authorList>
    </citation>
    <scope>NUCLEOTIDE SEQUENCE [LARGE SCALE GENOMIC DNA]</scope>
    <source>
        <strain evidence="9 10">ATCC 25259</strain>
    </source>
</reference>
<comment type="catalytic activity">
    <reaction evidence="6">
        <text>hydrogencarbonate + H(+) = CO2 + H2O</text>
        <dbReference type="Rhea" id="RHEA:10748"/>
        <dbReference type="ChEBI" id="CHEBI:15377"/>
        <dbReference type="ChEBI" id="CHEBI:15378"/>
        <dbReference type="ChEBI" id="CHEBI:16526"/>
        <dbReference type="ChEBI" id="CHEBI:17544"/>
        <dbReference type="EC" id="4.2.1.1"/>
    </reaction>
</comment>
<dbReference type="HOGENOM" id="CLU_039326_0_2_4"/>
<feature type="chain" id="PRO_5004228788" description="carbonic anhydrase" evidence="7">
    <location>
        <begin position="31"/>
        <end position="258"/>
    </location>
</feature>
<proteinExistence type="inferred from homology"/>
<keyword evidence="3" id="KW-0479">Metal-binding</keyword>
<keyword evidence="10" id="KW-1185">Reference proteome</keyword>
<dbReference type="EMBL" id="CP000116">
    <property type="protein sequence ID" value="AAZ98120.1"/>
    <property type="molecule type" value="Genomic_DNA"/>
</dbReference>
<evidence type="ECO:0000256" key="3">
    <source>
        <dbReference type="ARBA" id="ARBA00022723"/>
    </source>
</evidence>
<dbReference type="KEGG" id="tbd:Tbd_2167"/>
<dbReference type="InterPro" id="IPR041891">
    <property type="entry name" value="Alpha_CA_prokaryot-like"/>
</dbReference>
<evidence type="ECO:0000259" key="8">
    <source>
        <dbReference type="PROSITE" id="PS51144"/>
    </source>
</evidence>
<dbReference type="InterPro" id="IPR036398">
    <property type="entry name" value="CA_dom_sf"/>
</dbReference>
<organism evidence="9 10">
    <name type="scientific">Thiobacillus denitrificans (strain ATCC 25259 / T1)</name>
    <dbReference type="NCBI Taxonomy" id="292415"/>
    <lineage>
        <taxon>Bacteria</taxon>
        <taxon>Pseudomonadati</taxon>
        <taxon>Pseudomonadota</taxon>
        <taxon>Betaproteobacteria</taxon>
        <taxon>Nitrosomonadales</taxon>
        <taxon>Thiobacillaceae</taxon>
        <taxon>Thiobacillus</taxon>
    </lineage>
</organism>
<dbReference type="PROSITE" id="PS51144">
    <property type="entry name" value="ALPHA_CA_2"/>
    <property type="match status" value="1"/>
</dbReference>
<dbReference type="STRING" id="292415.Tbd_2167"/>
<evidence type="ECO:0000313" key="9">
    <source>
        <dbReference type="EMBL" id="AAZ98120.1"/>
    </source>
</evidence>
<feature type="signal peptide" evidence="7">
    <location>
        <begin position="1"/>
        <end position="30"/>
    </location>
</feature>
<name>Q3SGX3_THIDA</name>
<dbReference type="SUPFAM" id="SSF51069">
    <property type="entry name" value="Carbonic anhydrase"/>
    <property type="match status" value="1"/>
</dbReference>
<evidence type="ECO:0000256" key="4">
    <source>
        <dbReference type="ARBA" id="ARBA00022833"/>
    </source>
</evidence>
<comment type="similarity">
    <text evidence="1">Belongs to the alpha-carbonic anhydrase family.</text>
</comment>
<dbReference type="Proteomes" id="UP000008291">
    <property type="component" value="Chromosome"/>
</dbReference>
<evidence type="ECO:0000256" key="5">
    <source>
        <dbReference type="ARBA" id="ARBA00023239"/>
    </source>
</evidence>
<dbReference type="PANTHER" id="PTHR18952:SF265">
    <property type="entry name" value="CARBONIC ANHYDRASE"/>
    <property type="match status" value="1"/>
</dbReference>
<dbReference type="AlphaFoldDB" id="Q3SGX3"/>
<dbReference type="Gene3D" id="3.10.200.10">
    <property type="entry name" value="Alpha carbonic anhydrase"/>
    <property type="match status" value="1"/>
</dbReference>
<protein>
    <recommendedName>
        <fullName evidence="2">carbonic anhydrase</fullName>
        <ecNumber evidence="2">4.2.1.1</ecNumber>
    </recommendedName>
</protein>
<dbReference type="eggNOG" id="COG3338">
    <property type="taxonomic scope" value="Bacteria"/>
</dbReference>
<keyword evidence="4" id="KW-0862">Zinc</keyword>
<dbReference type="InterPro" id="IPR001148">
    <property type="entry name" value="CA_dom"/>
</dbReference>
<gene>
    <name evidence="9" type="primary">ecaA</name>
    <name evidence="9" type="ordered locus">Tbd_2167</name>
</gene>